<proteinExistence type="predicted"/>
<feature type="non-terminal residue" evidence="1">
    <location>
        <position position="196"/>
    </location>
</feature>
<dbReference type="Proteomes" id="UP001159363">
    <property type="component" value="Chromosome X"/>
</dbReference>
<comment type="caution">
    <text evidence="1">The sequence shown here is derived from an EMBL/GenBank/DDBJ whole genome shotgun (WGS) entry which is preliminary data.</text>
</comment>
<evidence type="ECO:0000313" key="1">
    <source>
        <dbReference type="EMBL" id="KAJ8886197.1"/>
    </source>
</evidence>
<keyword evidence="2" id="KW-1185">Reference proteome</keyword>
<reference evidence="1 2" key="1">
    <citation type="submission" date="2023-02" db="EMBL/GenBank/DDBJ databases">
        <title>LHISI_Scaffold_Assembly.</title>
        <authorList>
            <person name="Stuart O.P."/>
            <person name="Cleave R."/>
            <person name="Magrath M.J.L."/>
            <person name="Mikheyev A.S."/>
        </authorList>
    </citation>
    <scope>NUCLEOTIDE SEQUENCE [LARGE SCALE GENOMIC DNA]</scope>
    <source>
        <strain evidence="1">Daus_M_001</strain>
        <tissue evidence="1">Leg muscle</tissue>
    </source>
</reference>
<organism evidence="1 2">
    <name type="scientific">Dryococelus australis</name>
    <dbReference type="NCBI Taxonomy" id="614101"/>
    <lineage>
        <taxon>Eukaryota</taxon>
        <taxon>Metazoa</taxon>
        <taxon>Ecdysozoa</taxon>
        <taxon>Arthropoda</taxon>
        <taxon>Hexapoda</taxon>
        <taxon>Insecta</taxon>
        <taxon>Pterygota</taxon>
        <taxon>Neoptera</taxon>
        <taxon>Polyneoptera</taxon>
        <taxon>Phasmatodea</taxon>
        <taxon>Verophasmatodea</taxon>
        <taxon>Anareolatae</taxon>
        <taxon>Phasmatidae</taxon>
        <taxon>Eurycanthinae</taxon>
        <taxon>Dryococelus</taxon>
    </lineage>
</organism>
<gene>
    <name evidence="1" type="ORF">PR048_012406</name>
</gene>
<accession>A0ABQ9HPE1</accession>
<protein>
    <submittedName>
        <fullName evidence="1">Uncharacterized protein</fullName>
    </submittedName>
</protein>
<name>A0ABQ9HPE1_9NEOP</name>
<evidence type="ECO:0000313" key="2">
    <source>
        <dbReference type="Proteomes" id="UP001159363"/>
    </source>
</evidence>
<dbReference type="EMBL" id="JARBHB010000004">
    <property type="protein sequence ID" value="KAJ8886197.1"/>
    <property type="molecule type" value="Genomic_DNA"/>
</dbReference>
<sequence length="196" mass="22895">MDITWQQWVESEGCPKLRNYEGSIEDILIDLRMQLHSFKVHSYVQNVQSKAFEDARRNIDTNELVLQIDFAENYSAVSQDEIQSVHWSHQHISIFTCCVWLKDTNCSFAVVSDNLNHDKYTVNANLMKIFEELLKEFPTIENLKTNTHFRCYASYKKIFILITASGYFLPPHTTKVGIGGLVKRFVWNEVNLRRAN</sequence>
<dbReference type="PANTHER" id="PTHR46601">
    <property type="entry name" value="ULP_PROTEASE DOMAIN-CONTAINING PROTEIN"/>
    <property type="match status" value="1"/>
</dbReference>
<dbReference type="PANTHER" id="PTHR46601:SF2">
    <property type="entry name" value="UBIQUITIN-LIKE PROTEASE FAMILY PROFILE DOMAIN-CONTAINING PROTEIN"/>
    <property type="match status" value="1"/>
</dbReference>